<gene>
    <name evidence="3" type="ORF">BBD41_12405</name>
</gene>
<protein>
    <submittedName>
        <fullName evidence="3">Anti-sigma factor</fullName>
    </submittedName>
</protein>
<name>A0A1B2E0A2_9BACL</name>
<dbReference type="KEGG" id="pib:BBD41_12405"/>
<dbReference type="Pfam" id="PF13786">
    <property type="entry name" value="DUF4179"/>
    <property type="match status" value="1"/>
</dbReference>
<organism evidence="3">
    <name type="scientific">Paenibacillus ihbetae</name>
    <dbReference type="NCBI Taxonomy" id="1870820"/>
    <lineage>
        <taxon>Bacteria</taxon>
        <taxon>Bacillati</taxon>
        <taxon>Bacillota</taxon>
        <taxon>Bacilli</taxon>
        <taxon>Bacillales</taxon>
        <taxon>Paenibacillaceae</taxon>
        <taxon>Paenibacillus</taxon>
    </lineage>
</organism>
<evidence type="ECO:0000259" key="1">
    <source>
        <dbReference type="Pfam" id="PF11738"/>
    </source>
</evidence>
<dbReference type="Gene3D" id="3.30.565.40">
    <property type="entry name" value="Fervidobacterium nodosum Rt17-B1 like"/>
    <property type="match status" value="1"/>
</dbReference>
<evidence type="ECO:0000259" key="2">
    <source>
        <dbReference type="Pfam" id="PF13786"/>
    </source>
</evidence>
<sequence>MHDKLNRMKQEYESIPIPDELNEMVNRTIASRRKKIKAMPWLASAAAACILLFAGVNASPAFAQALSEVPVLGKIVKVITIREYAEQNENTDVHLKTPGIAGTGDPELEQSLNTKYLEENMKLYDDFKDEVAQLEKGGGGHLGLESGYEVVTDTDRLLTLSRYVVESAGSSAESRKYDTIDKINHIVITLPSLFSDDRYIQAISDNIKEQMRQQMKDDPNKVYWVQQPGTEPDMPEEEMFRSIAKDQNFYINQDGKLVISFDEYDVAPGYMGVVEFTIPTEAIQDLLVSNEYIK</sequence>
<dbReference type="AlphaFoldDB" id="A0A1B2E0A2"/>
<dbReference type="RefSeq" id="WP_099477782.1">
    <property type="nucleotide sequence ID" value="NZ_CP016809.1"/>
</dbReference>
<feature type="domain" description="DUF4179" evidence="2">
    <location>
        <begin position="34"/>
        <end position="89"/>
    </location>
</feature>
<dbReference type="Gene3D" id="3.90.640.20">
    <property type="entry name" value="Heat-shock cognate protein, ATPase"/>
    <property type="match status" value="1"/>
</dbReference>
<dbReference type="InterPro" id="IPR037126">
    <property type="entry name" value="PdaC/RsiV-like_sf"/>
</dbReference>
<dbReference type="InterPro" id="IPR021729">
    <property type="entry name" value="DUF3298"/>
</dbReference>
<accession>A0A1B2E0A2</accession>
<evidence type="ECO:0000313" key="3">
    <source>
        <dbReference type="EMBL" id="ANY73317.1"/>
    </source>
</evidence>
<reference evidence="3" key="1">
    <citation type="submission" date="2016-08" db="EMBL/GenBank/DDBJ databases">
        <title>Complete Genome Seqeunce of Paenibacillus sp. nov. IHBB 9852 from high altitute lake of Indian trans-Himalayas.</title>
        <authorList>
            <person name="Kiran S."/>
            <person name="Swarnkar M.K."/>
            <person name="Rana A."/>
            <person name="Tewari R."/>
            <person name="Gulati A."/>
        </authorList>
    </citation>
    <scope>NUCLEOTIDE SEQUENCE [LARGE SCALE GENOMIC DNA]</scope>
    <source>
        <strain evidence="3">IHBB 9852</strain>
    </source>
</reference>
<dbReference type="EMBL" id="CP016809">
    <property type="protein sequence ID" value="ANY73317.1"/>
    <property type="molecule type" value="Genomic_DNA"/>
</dbReference>
<dbReference type="Pfam" id="PF11738">
    <property type="entry name" value="DUF3298"/>
    <property type="match status" value="1"/>
</dbReference>
<feature type="domain" description="DUF3298" evidence="1">
    <location>
        <begin position="193"/>
        <end position="280"/>
    </location>
</feature>
<dbReference type="InterPro" id="IPR025436">
    <property type="entry name" value="DUF4179"/>
</dbReference>
<proteinExistence type="predicted"/>